<dbReference type="Proteomes" id="UP000275408">
    <property type="component" value="Unassembled WGS sequence"/>
</dbReference>
<keyword evidence="2" id="KW-1185">Reference proteome</keyword>
<proteinExistence type="predicted"/>
<comment type="caution">
    <text evidence="1">The sequence shown here is derived from an EMBL/GenBank/DDBJ whole genome shotgun (WGS) entry which is preliminary data.</text>
</comment>
<gene>
    <name evidence="1" type="ORF">pdam_00016860</name>
</gene>
<dbReference type="EMBL" id="RCHS01001598">
    <property type="protein sequence ID" value="RMX52628.1"/>
    <property type="molecule type" value="Genomic_DNA"/>
</dbReference>
<evidence type="ECO:0000313" key="1">
    <source>
        <dbReference type="EMBL" id="RMX52628.1"/>
    </source>
</evidence>
<dbReference type="AlphaFoldDB" id="A0A3M6UGY1"/>
<sequence>MIRAQAPHGTEDRARTICVIACEEETPCCQQAKELSSNPEFPACLGWYNNWKRHHTVSVRAKTTLAQRLQADMEEKIVQFHRFVLRAQRRHDYQLSHNLDMDETPMRFELPATRTLEFTGNGTVPVLSCGGDKQSFTVVLAVKANTEKLPPKVIFKGVPQHI</sequence>
<evidence type="ECO:0000313" key="2">
    <source>
        <dbReference type="Proteomes" id="UP000275408"/>
    </source>
</evidence>
<evidence type="ECO:0008006" key="3">
    <source>
        <dbReference type="Google" id="ProtNLM"/>
    </source>
</evidence>
<dbReference type="STRING" id="46731.A0A3M6UGY1"/>
<name>A0A3M6UGY1_POCDA</name>
<accession>A0A3M6UGY1</accession>
<protein>
    <recommendedName>
        <fullName evidence="3">DDE-1 domain-containing protein</fullName>
    </recommendedName>
</protein>
<organism evidence="1 2">
    <name type="scientific">Pocillopora damicornis</name>
    <name type="common">Cauliflower coral</name>
    <name type="synonym">Millepora damicornis</name>
    <dbReference type="NCBI Taxonomy" id="46731"/>
    <lineage>
        <taxon>Eukaryota</taxon>
        <taxon>Metazoa</taxon>
        <taxon>Cnidaria</taxon>
        <taxon>Anthozoa</taxon>
        <taxon>Hexacorallia</taxon>
        <taxon>Scleractinia</taxon>
        <taxon>Astrocoeniina</taxon>
        <taxon>Pocilloporidae</taxon>
        <taxon>Pocillopora</taxon>
    </lineage>
</organism>
<reference evidence="1 2" key="1">
    <citation type="journal article" date="2018" name="Sci. Rep.">
        <title>Comparative analysis of the Pocillopora damicornis genome highlights role of immune system in coral evolution.</title>
        <authorList>
            <person name="Cunning R."/>
            <person name="Bay R.A."/>
            <person name="Gillette P."/>
            <person name="Baker A.C."/>
            <person name="Traylor-Knowles N."/>
        </authorList>
    </citation>
    <scope>NUCLEOTIDE SEQUENCE [LARGE SCALE GENOMIC DNA]</scope>
    <source>
        <strain evidence="1">RSMAS</strain>
        <tissue evidence="1">Whole animal</tissue>
    </source>
</reference>